<name>A0A4V2EWZ4_9MICO</name>
<evidence type="ECO:0000313" key="2">
    <source>
        <dbReference type="EMBL" id="RZS57700.1"/>
    </source>
</evidence>
<evidence type="ECO:0000313" key="3">
    <source>
        <dbReference type="Proteomes" id="UP000293519"/>
    </source>
</evidence>
<evidence type="ECO:0000256" key="1">
    <source>
        <dbReference type="SAM" id="MobiDB-lite"/>
    </source>
</evidence>
<dbReference type="Proteomes" id="UP000293519">
    <property type="component" value="Unassembled WGS sequence"/>
</dbReference>
<protein>
    <submittedName>
        <fullName evidence="2">Uncharacterized protein</fullName>
    </submittedName>
</protein>
<dbReference type="RefSeq" id="WP_130485232.1">
    <property type="nucleotide sequence ID" value="NZ_SGWW01000002.1"/>
</dbReference>
<sequence>MIDADLDRLDDVALRGIAYGRADSEIERMRAQRAARILADRASAASAAAGRPRATIDAPSQQPRPDQAGANTDEDSDDPPRWWRSPWRVGVAALTLGALIGGALGYGVPALIENTAPDSLAVFDRPATPMDDGQLEQFYGQRIGETRLLQTIGDIRLFAVRSTSEFIFGSGNGPQICVFATSDRGAFLPSNCVAETLFRERGLSGTLISFRTGSFADSTSDADRFIDFTWGPRGGINARDVTRELREADALSPDDLAAGEGLAITEQIRTLAVDSTVATQLEGIVPPASHGPSRVSSASSGNLRFQAFASIHPDRAGDSEAQVCLTVMNDDTPLGSSCAPVSGYEREGLEVRAASTIVTLSPSGQTLFQFG</sequence>
<keyword evidence="3" id="KW-1185">Reference proteome</keyword>
<accession>A0A4V2EWZ4</accession>
<dbReference type="EMBL" id="SGWW01000002">
    <property type="protein sequence ID" value="RZS57700.1"/>
    <property type="molecule type" value="Genomic_DNA"/>
</dbReference>
<dbReference type="AlphaFoldDB" id="A0A4V2EWZ4"/>
<reference evidence="2 3" key="1">
    <citation type="journal article" date="2015" name="Stand. Genomic Sci.">
        <title>Genomic Encyclopedia of Bacterial and Archaeal Type Strains, Phase III: the genomes of soil and plant-associated and newly described type strains.</title>
        <authorList>
            <person name="Whitman W.B."/>
            <person name="Woyke T."/>
            <person name="Klenk H.P."/>
            <person name="Zhou Y."/>
            <person name="Lilburn T.G."/>
            <person name="Beck B.J."/>
            <person name="De Vos P."/>
            <person name="Vandamme P."/>
            <person name="Eisen J.A."/>
            <person name="Garrity G."/>
            <person name="Hugenholtz P."/>
            <person name="Kyrpides N.C."/>
        </authorList>
    </citation>
    <scope>NUCLEOTIDE SEQUENCE [LARGE SCALE GENOMIC DNA]</scope>
    <source>
        <strain evidence="2 3">CV2</strain>
    </source>
</reference>
<proteinExistence type="predicted"/>
<comment type="caution">
    <text evidence="2">The sequence shown here is derived from an EMBL/GenBank/DDBJ whole genome shotgun (WGS) entry which is preliminary data.</text>
</comment>
<gene>
    <name evidence="2" type="ORF">EV141_1418</name>
</gene>
<organism evidence="2 3">
    <name type="scientific">Microcella putealis</name>
    <dbReference type="NCBI Taxonomy" id="337005"/>
    <lineage>
        <taxon>Bacteria</taxon>
        <taxon>Bacillati</taxon>
        <taxon>Actinomycetota</taxon>
        <taxon>Actinomycetes</taxon>
        <taxon>Micrococcales</taxon>
        <taxon>Microbacteriaceae</taxon>
        <taxon>Microcella</taxon>
    </lineage>
</organism>
<feature type="region of interest" description="Disordered" evidence="1">
    <location>
        <begin position="46"/>
        <end position="82"/>
    </location>
</feature>